<dbReference type="PANTHER" id="PTHR33747">
    <property type="entry name" value="UPF0225 PROTEIN SCO1677"/>
    <property type="match status" value="1"/>
</dbReference>
<proteinExistence type="inferred from homology"/>
<dbReference type="RefSeq" id="WP_110264601.1">
    <property type="nucleotide sequence ID" value="NZ_CAWNXA010000003.1"/>
</dbReference>
<name>A0A318EFW5_9GAMM</name>
<evidence type="ECO:0000259" key="3">
    <source>
        <dbReference type="Pfam" id="PF17775"/>
    </source>
</evidence>
<comment type="caution">
    <text evidence="4">The sequence shown here is derived from an EMBL/GenBank/DDBJ whole genome shotgun (WGS) entry which is preliminary data.</text>
</comment>
<comment type="similarity">
    <text evidence="1 2">Belongs to the UPF0225 family.</text>
</comment>
<reference evidence="4 5" key="1">
    <citation type="submission" date="2018-04" db="EMBL/GenBank/DDBJ databases">
        <title>Genomic Encyclopedia of Type Strains, Phase IV (KMG-IV): sequencing the most valuable type-strain genomes for metagenomic binning, comparative biology and taxonomic classification.</title>
        <authorList>
            <person name="Goeker M."/>
        </authorList>
    </citation>
    <scope>NUCLEOTIDE SEQUENCE [LARGE SCALE GENOMIC DNA]</scope>
    <source>
        <strain evidence="4 5">DSM 104150</strain>
    </source>
</reference>
<dbReference type="AlphaFoldDB" id="A0A318EFW5"/>
<dbReference type="PANTHER" id="PTHR33747:SF1">
    <property type="entry name" value="ADENYLATE CYCLASE-ASSOCIATED CAP C-TERMINAL DOMAIN-CONTAINING PROTEIN"/>
    <property type="match status" value="1"/>
</dbReference>
<accession>A0A318EFW5</accession>
<organism evidence="4 5">
    <name type="scientific">Sinimarinibacterium flocculans</name>
    <dbReference type="NCBI Taxonomy" id="985250"/>
    <lineage>
        <taxon>Bacteria</taxon>
        <taxon>Pseudomonadati</taxon>
        <taxon>Pseudomonadota</taxon>
        <taxon>Gammaproteobacteria</taxon>
        <taxon>Nevskiales</taxon>
        <taxon>Nevskiaceae</taxon>
        <taxon>Sinimarinibacterium</taxon>
    </lineage>
</organism>
<dbReference type="EMBL" id="QICN01000003">
    <property type="protein sequence ID" value="PXV69685.1"/>
    <property type="molecule type" value="Genomic_DNA"/>
</dbReference>
<dbReference type="Proteomes" id="UP000248330">
    <property type="component" value="Unassembled WGS sequence"/>
</dbReference>
<protein>
    <recommendedName>
        <fullName evidence="2">UPF0225 protein C8D93_103260</fullName>
    </recommendedName>
</protein>
<feature type="domain" description="YchJ-like middle NTF2-like" evidence="3">
    <location>
        <begin position="35"/>
        <end position="131"/>
    </location>
</feature>
<dbReference type="HAMAP" id="MF_00612">
    <property type="entry name" value="UPF0225"/>
    <property type="match status" value="1"/>
</dbReference>
<dbReference type="InterPro" id="IPR032710">
    <property type="entry name" value="NTF2-like_dom_sf"/>
</dbReference>
<dbReference type="Gene3D" id="3.10.450.50">
    <property type="match status" value="1"/>
</dbReference>
<sequence length="136" mass="15186">MSRRKQAQGTVCPCESGRPYRDCCEPYHQGAAAPTPEALMRSRYSAYALRLSLYLLATWHPSTRPPPDEVDLGETRTAWLGLRIVRSGQSGEDEGVVEFVARYRVGGASAVRLHETSRFVREHGVWFYVDGVVKSG</sequence>
<evidence type="ECO:0000256" key="1">
    <source>
        <dbReference type="ARBA" id="ARBA00010839"/>
    </source>
</evidence>
<dbReference type="OrthoDB" id="21421at2"/>
<keyword evidence="5" id="KW-1185">Reference proteome</keyword>
<evidence type="ECO:0000256" key="2">
    <source>
        <dbReference type="HAMAP-Rule" id="MF_00612"/>
    </source>
</evidence>
<dbReference type="Pfam" id="PF17775">
    <property type="entry name" value="YchJ_M-like"/>
    <property type="match status" value="1"/>
</dbReference>
<dbReference type="Pfam" id="PF02810">
    <property type="entry name" value="SEC-C"/>
    <property type="match status" value="1"/>
</dbReference>
<dbReference type="InterPro" id="IPR004027">
    <property type="entry name" value="SEC_C_motif"/>
</dbReference>
<gene>
    <name evidence="4" type="ORF">C8D93_103260</name>
</gene>
<dbReference type="InterPro" id="IPR048469">
    <property type="entry name" value="YchJ-like_M"/>
</dbReference>
<dbReference type="InterPro" id="IPR023006">
    <property type="entry name" value="YchJ-like"/>
</dbReference>
<dbReference type="SUPFAM" id="SSF54427">
    <property type="entry name" value="NTF2-like"/>
    <property type="match status" value="1"/>
</dbReference>
<evidence type="ECO:0000313" key="4">
    <source>
        <dbReference type="EMBL" id="PXV69685.1"/>
    </source>
</evidence>
<evidence type="ECO:0000313" key="5">
    <source>
        <dbReference type="Proteomes" id="UP000248330"/>
    </source>
</evidence>